<organism evidence="2 3">
    <name type="scientific">Cuscuta epithymum</name>
    <dbReference type="NCBI Taxonomy" id="186058"/>
    <lineage>
        <taxon>Eukaryota</taxon>
        <taxon>Viridiplantae</taxon>
        <taxon>Streptophyta</taxon>
        <taxon>Embryophyta</taxon>
        <taxon>Tracheophyta</taxon>
        <taxon>Spermatophyta</taxon>
        <taxon>Magnoliopsida</taxon>
        <taxon>eudicotyledons</taxon>
        <taxon>Gunneridae</taxon>
        <taxon>Pentapetalae</taxon>
        <taxon>asterids</taxon>
        <taxon>lamiids</taxon>
        <taxon>Solanales</taxon>
        <taxon>Convolvulaceae</taxon>
        <taxon>Cuscuteae</taxon>
        <taxon>Cuscuta</taxon>
        <taxon>Cuscuta subgen. Cuscuta</taxon>
    </lineage>
</organism>
<dbReference type="Pfam" id="PF07734">
    <property type="entry name" value="FBA_1"/>
    <property type="match status" value="1"/>
</dbReference>
<sequence length="315" mass="35605">MGHDLNIERVTSFREPLFFHGELTRILCSCNGVVLVAAGQNVLLWNPITRWCRVVLKHRSLRNPGNSVLGGICYDSSTKDYKFVFFISRESGFSGRALGGFVFSASLQNNKAWTLLSFPYNSYSPRSGVNFNNTFHWRVSDVKRPCALLKPHQHDYSESDSTGLDDYSESHSCGFDSDEDGSGWVWDNSLGCNNIAYFDPINEEFKTLPSPDPCNTEEEDSIVGLGIIDDCLCMARTDDKMQMVQVLIMKECGKRESWFKAFDIPMSKFEKQDDFYDIKLFSKKGNNAKVLIISGQKIAYIYDSASEDVLSQVCL</sequence>
<comment type="caution">
    <text evidence="2">The sequence shown here is derived from an EMBL/GenBank/DDBJ whole genome shotgun (WGS) entry which is preliminary data.</text>
</comment>
<evidence type="ECO:0000313" key="3">
    <source>
        <dbReference type="Proteomes" id="UP001152523"/>
    </source>
</evidence>
<dbReference type="PANTHER" id="PTHR31790">
    <property type="entry name" value="OS02G0783600 PROTEIN"/>
    <property type="match status" value="1"/>
</dbReference>
<dbReference type="Proteomes" id="UP001152523">
    <property type="component" value="Unassembled WGS sequence"/>
</dbReference>
<dbReference type="InterPro" id="IPR006527">
    <property type="entry name" value="F-box-assoc_dom_typ1"/>
</dbReference>
<feature type="non-terminal residue" evidence="2">
    <location>
        <position position="315"/>
    </location>
</feature>
<dbReference type="PANTHER" id="PTHR31790:SF460">
    <property type="entry name" value="F-BOX DOMAIN-CONTAINING PROTEIN"/>
    <property type="match status" value="1"/>
</dbReference>
<keyword evidence="3" id="KW-1185">Reference proteome</keyword>
<gene>
    <name evidence="2" type="ORF">CEPIT_LOCUS15995</name>
</gene>
<proteinExistence type="predicted"/>
<name>A0AAV0DJH9_9ASTE</name>
<protein>
    <recommendedName>
        <fullName evidence="1">F-box associated beta-propeller type 1 domain-containing protein</fullName>
    </recommendedName>
</protein>
<reference evidence="2" key="1">
    <citation type="submission" date="2022-07" db="EMBL/GenBank/DDBJ databases">
        <authorList>
            <person name="Macas J."/>
            <person name="Novak P."/>
            <person name="Neumann P."/>
        </authorList>
    </citation>
    <scope>NUCLEOTIDE SEQUENCE</scope>
</reference>
<dbReference type="InterPro" id="IPR052361">
    <property type="entry name" value="F-box_domain"/>
</dbReference>
<dbReference type="EMBL" id="CAMAPF010000115">
    <property type="protein sequence ID" value="CAH9102373.1"/>
    <property type="molecule type" value="Genomic_DNA"/>
</dbReference>
<accession>A0AAV0DJH9</accession>
<dbReference type="AlphaFoldDB" id="A0AAV0DJH9"/>
<feature type="domain" description="F-box associated beta-propeller type 1" evidence="1">
    <location>
        <begin position="27"/>
        <end position="140"/>
    </location>
</feature>
<evidence type="ECO:0000259" key="1">
    <source>
        <dbReference type="Pfam" id="PF07734"/>
    </source>
</evidence>
<evidence type="ECO:0000313" key="2">
    <source>
        <dbReference type="EMBL" id="CAH9102373.1"/>
    </source>
</evidence>